<keyword evidence="5" id="KW-0378">Hydrolase</keyword>
<dbReference type="InterPro" id="IPR023827">
    <property type="entry name" value="Peptidase_S8_Asp-AS"/>
</dbReference>
<reference evidence="13 14" key="1">
    <citation type="journal article" date="2015" name="Genome Announc.">
        <title>Draft Genome Sequence and Gene Annotation of the Entomopathogenic Fungus Verticillium hemipterigenum.</title>
        <authorList>
            <person name="Horn F."/>
            <person name="Habel A."/>
            <person name="Scharf D.H."/>
            <person name="Dworschak J."/>
            <person name="Brakhage A.A."/>
            <person name="Guthke R."/>
            <person name="Hertweck C."/>
            <person name="Linde J."/>
        </authorList>
    </citation>
    <scope>NUCLEOTIDE SEQUENCE [LARGE SCALE GENOMIC DNA]</scope>
</reference>
<evidence type="ECO:0000259" key="12">
    <source>
        <dbReference type="Pfam" id="PF06280"/>
    </source>
</evidence>
<comment type="caution">
    <text evidence="7">Lacks conserved residue(s) required for the propagation of feature annotation.</text>
</comment>
<dbReference type="AlphaFoldDB" id="A0A0A1TIK5"/>
<keyword evidence="2" id="KW-0964">Secreted</keyword>
<dbReference type="HOGENOM" id="CLU_003559_3_1_1"/>
<keyword evidence="14" id="KW-1185">Reference proteome</keyword>
<dbReference type="InterPro" id="IPR036852">
    <property type="entry name" value="Peptidase_S8/S53_dom_sf"/>
</dbReference>
<evidence type="ECO:0000256" key="9">
    <source>
        <dbReference type="SAM" id="SignalP"/>
    </source>
</evidence>
<evidence type="ECO:0000256" key="4">
    <source>
        <dbReference type="ARBA" id="ARBA00022729"/>
    </source>
</evidence>
<feature type="compositionally biased region" description="Low complexity" evidence="8">
    <location>
        <begin position="122"/>
        <end position="135"/>
    </location>
</feature>
<dbReference type="GO" id="GO:0006508">
    <property type="term" value="P:proteolysis"/>
    <property type="evidence" value="ECO:0007669"/>
    <property type="project" value="UniProtKB-KW"/>
</dbReference>
<evidence type="ECO:0000256" key="1">
    <source>
        <dbReference type="ARBA" id="ARBA00011073"/>
    </source>
</evidence>
<dbReference type="InterPro" id="IPR050131">
    <property type="entry name" value="Peptidase_S8_subtilisin-like"/>
</dbReference>
<dbReference type="InterPro" id="IPR000209">
    <property type="entry name" value="Peptidase_S8/S53_dom"/>
</dbReference>
<dbReference type="PROSITE" id="PS51892">
    <property type="entry name" value="SUBTILASE"/>
    <property type="match status" value="1"/>
</dbReference>
<dbReference type="GO" id="GO:0004252">
    <property type="term" value="F:serine-type endopeptidase activity"/>
    <property type="evidence" value="ECO:0007669"/>
    <property type="project" value="InterPro"/>
</dbReference>
<dbReference type="OrthoDB" id="10256524at2759"/>
<dbReference type="Proteomes" id="UP000039046">
    <property type="component" value="Unassembled WGS sequence"/>
</dbReference>
<evidence type="ECO:0000256" key="8">
    <source>
        <dbReference type="SAM" id="MobiDB-lite"/>
    </source>
</evidence>
<evidence type="ECO:0000256" key="6">
    <source>
        <dbReference type="ARBA" id="ARBA00022825"/>
    </source>
</evidence>
<evidence type="ECO:0000256" key="7">
    <source>
        <dbReference type="PROSITE-ProRule" id="PRU01240"/>
    </source>
</evidence>
<evidence type="ECO:0000256" key="2">
    <source>
        <dbReference type="ARBA" id="ARBA00022512"/>
    </source>
</evidence>
<feature type="region of interest" description="Disordered" evidence="8">
    <location>
        <begin position="107"/>
        <end position="146"/>
    </location>
</feature>
<evidence type="ECO:0000313" key="14">
    <source>
        <dbReference type="Proteomes" id="UP000039046"/>
    </source>
</evidence>
<dbReference type="EMBL" id="CDHN01000007">
    <property type="protein sequence ID" value="CEJ94849.1"/>
    <property type="molecule type" value="Genomic_DNA"/>
</dbReference>
<dbReference type="InterPro" id="IPR015500">
    <property type="entry name" value="Peptidase_S8_subtilisin-rel"/>
</dbReference>
<feature type="chain" id="PRO_5001979449" description="Peptidase S8/S53 domain-containing protein" evidence="9">
    <location>
        <begin position="19"/>
        <end position="885"/>
    </location>
</feature>
<evidence type="ECO:0008006" key="15">
    <source>
        <dbReference type="Google" id="ProtNLM"/>
    </source>
</evidence>
<organism evidence="13 14">
    <name type="scientific">[Torrubiella] hemipterigena</name>
    <dbReference type="NCBI Taxonomy" id="1531966"/>
    <lineage>
        <taxon>Eukaryota</taxon>
        <taxon>Fungi</taxon>
        <taxon>Dikarya</taxon>
        <taxon>Ascomycota</taxon>
        <taxon>Pezizomycotina</taxon>
        <taxon>Sordariomycetes</taxon>
        <taxon>Hypocreomycetidae</taxon>
        <taxon>Hypocreales</taxon>
        <taxon>Clavicipitaceae</taxon>
        <taxon>Clavicipitaceae incertae sedis</taxon>
        <taxon>'Torrubiella' clade</taxon>
    </lineage>
</organism>
<dbReference type="STRING" id="1531966.A0A0A1TIK5"/>
<evidence type="ECO:0000256" key="5">
    <source>
        <dbReference type="ARBA" id="ARBA00022801"/>
    </source>
</evidence>
<dbReference type="PANTHER" id="PTHR43806">
    <property type="entry name" value="PEPTIDASE S8"/>
    <property type="match status" value="1"/>
</dbReference>
<feature type="domain" description="Peptidase S8/S53" evidence="10">
    <location>
        <begin position="163"/>
        <end position="588"/>
    </location>
</feature>
<dbReference type="Gene3D" id="3.40.50.200">
    <property type="entry name" value="Peptidase S8/S53 domain"/>
    <property type="match status" value="2"/>
</dbReference>
<dbReference type="CDD" id="cd07489">
    <property type="entry name" value="Peptidases_S8_5"/>
    <property type="match status" value="1"/>
</dbReference>
<evidence type="ECO:0000259" key="11">
    <source>
        <dbReference type="Pfam" id="PF02225"/>
    </source>
</evidence>
<dbReference type="InterPro" id="IPR010435">
    <property type="entry name" value="C5a/SBT2-like_Fn3"/>
</dbReference>
<dbReference type="Pfam" id="PF06280">
    <property type="entry name" value="fn3_5"/>
    <property type="match status" value="1"/>
</dbReference>
<evidence type="ECO:0000256" key="3">
    <source>
        <dbReference type="ARBA" id="ARBA00022670"/>
    </source>
</evidence>
<feature type="domain" description="PA" evidence="11">
    <location>
        <begin position="396"/>
        <end position="454"/>
    </location>
</feature>
<feature type="domain" description="C5a peptidase/Subtilisin-like protease SBT2-like Fn3-like" evidence="12">
    <location>
        <begin position="630"/>
        <end position="742"/>
    </location>
</feature>
<gene>
    <name evidence="13" type="ORF">VHEMI10357</name>
</gene>
<dbReference type="PRINTS" id="PR00723">
    <property type="entry name" value="SUBTILISIN"/>
</dbReference>
<dbReference type="PANTHER" id="PTHR43806:SF66">
    <property type="entry name" value="SERIN ENDOPEPTIDASE"/>
    <property type="match status" value="1"/>
</dbReference>
<evidence type="ECO:0000259" key="10">
    <source>
        <dbReference type="Pfam" id="PF00082"/>
    </source>
</evidence>
<protein>
    <recommendedName>
        <fullName evidence="15">Peptidase S8/S53 domain-containing protein</fullName>
    </recommendedName>
</protein>
<proteinExistence type="inferred from homology"/>
<comment type="similarity">
    <text evidence="1 7">Belongs to the peptidase S8 family.</text>
</comment>
<keyword evidence="3" id="KW-0645">Protease</keyword>
<evidence type="ECO:0000313" key="13">
    <source>
        <dbReference type="EMBL" id="CEJ94849.1"/>
    </source>
</evidence>
<dbReference type="PROSITE" id="PS00136">
    <property type="entry name" value="SUBTILASE_ASP"/>
    <property type="match status" value="1"/>
</dbReference>
<dbReference type="Pfam" id="PF00082">
    <property type="entry name" value="Peptidase_S8"/>
    <property type="match status" value="1"/>
</dbReference>
<feature type="signal peptide" evidence="9">
    <location>
        <begin position="1"/>
        <end position="18"/>
    </location>
</feature>
<dbReference type="Pfam" id="PF02225">
    <property type="entry name" value="PA"/>
    <property type="match status" value="1"/>
</dbReference>
<accession>A0A0A1TIK5</accession>
<dbReference type="SUPFAM" id="SSF52743">
    <property type="entry name" value="Subtilisin-like"/>
    <property type="match status" value="1"/>
</dbReference>
<dbReference type="InterPro" id="IPR034187">
    <property type="entry name" value="Peptidases_S8_5"/>
</dbReference>
<keyword evidence="6" id="KW-0720">Serine protease</keyword>
<sequence>MKLFVASLAALVAPGLSAQALKNIARSDQQLPGGYIFEFDNVNAKTAFLSSIAGLADVHMDMSYGLFNGLSIQMRDTSASNTALAKLRSMPGVVNIWPIVTMAAPGAESQDSEATKPSKQEAAASAAASASASADADSDKKPAAYNPHVMTQVDKLHAKGLKGKGEKIAIIDTGIDYTHPALGGCFGKGCHVVGGYDLVGDAFSTSKPPKPDNDPMDQNGFGTRMAGVVAAQKNRIQGFIGVAPDAELLAYKITGILRESRSDIVLAALHRAYDDGATIIICSYSVLGGWPEIATAAAASQIVAKGVPVIAASGQTINTATLFEIGDVASGKGVTAVTSFDNNQKYKFLFGSTFTVDNQPKPASFNYGLSQSALDFTRGDPIQLPLYATTLQPDVYDDACNPLPDSTPDLADKFVLIREGGCFFRQKVENCYRKNAKYFIIAQTRDGPISSDDDTGYVNAVVTKDIGQKWVDLLKAGKNVTVRLESPRTANVSLDPSPNDQTGGSAIGGSWGPTVELDLKPQFGAPGGWIVSTTPGGQYSILFDHYYSEGFVGQAASYAAGVFALVRQATGIKNPRRIENMLSSTAKAQTFLDFYNRTQPFLAPVPQQGAGLIQAYDAIYSKLAIEPTSISFNDSDHTATKTKITLTNKGDKPVTYKLGTVSTKSVYVVYEDEPNVPYPPPFPDTTSSLTFGQSEVKLGPGESKDVSIRATEGKFDKRYRLPVWSGWITINGTDASSATVPYIGMAGSLHKTAIYAANETIVIQQRRTVFKENDTISFPNDSHYKYYVRWGSQLPSPKVELDLLSADTGALIGAMPGYPAKFTPIGGDDYPFLNATTADGKAVPAGRYKFRVRSLRVFGREDKKEDWDILYGYPFYIAYDTGTSN</sequence>
<dbReference type="InterPro" id="IPR003137">
    <property type="entry name" value="PA_domain"/>
</dbReference>
<keyword evidence="4 9" id="KW-0732">Signal</keyword>
<dbReference type="GO" id="GO:0016020">
    <property type="term" value="C:membrane"/>
    <property type="evidence" value="ECO:0007669"/>
    <property type="project" value="InterPro"/>
</dbReference>
<keyword evidence="2" id="KW-0134">Cell wall</keyword>
<name>A0A0A1TIK5_9HYPO</name>
<dbReference type="Gene3D" id="3.50.30.30">
    <property type="match status" value="1"/>
</dbReference>